<dbReference type="Gene3D" id="3.40.190.10">
    <property type="entry name" value="Periplasmic binding protein-like II"/>
    <property type="match status" value="2"/>
</dbReference>
<dbReference type="AlphaFoldDB" id="A0A377IW18"/>
<dbReference type="PROSITE" id="PS00922">
    <property type="entry name" value="TRANSGLYCOSYLASE"/>
    <property type="match status" value="1"/>
</dbReference>
<comment type="similarity">
    <text evidence="1">Belongs to the transglycosylase Slt family.</text>
</comment>
<evidence type="ECO:0000256" key="5">
    <source>
        <dbReference type="ARBA" id="ARBA00023237"/>
    </source>
</evidence>
<evidence type="ECO:0000256" key="3">
    <source>
        <dbReference type="ARBA" id="ARBA00022729"/>
    </source>
</evidence>
<dbReference type="Gene3D" id="1.10.530.10">
    <property type="match status" value="1"/>
</dbReference>
<keyword evidence="4 8" id="KW-0472">Membrane</keyword>
<evidence type="ECO:0000256" key="1">
    <source>
        <dbReference type="ARBA" id="ARBA00007734"/>
    </source>
</evidence>
<dbReference type="CDD" id="cd13403">
    <property type="entry name" value="MLTF-like"/>
    <property type="match status" value="1"/>
</dbReference>
<evidence type="ECO:0000256" key="7">
    <source>
        <dbReference type="ARBA" id="ARBA00023316"/>
    </source>
</evidence>
<dbReference type="SMART" id="SM00062">
    <property type="entry name" value="PBPb"/>
    <property type="match status" value="1"/>
</dbReference>
<protein>
    <recommendedName>
        <fullName evidence="8">Membrane-bound lytic murein transglycosylase F</fullName>
        <ecNumber evidence="8">4.2.2.n1</ecNumber>
    </recommendedName>
    <alternativeName>
        <fullName evidence="8">Murein lyase F</fullName>
    </alternativeName>
</protein>
<comment type="caution">
    <text evidence="8">Lacks conserved residue(s) required for the propagation of feature annotation.</text>
</comment>
<dbReference type="Pfam" id="PF01464">
    <property type="entry name" value="SLT"/>
    <property type="match status" value="1"/>
</dbReference>
<feature type="domain" description="Solute-binding protein family 3/N-terminal" evidence="9">
    <location>
        <begin position="44"/>
        <end position="267"/>
    </location>
</feature>
<dbReference type="InterPro" id="IPR001638">
    <property type="entry name" value="Solute-binding_3/MltF_N"/>
</dbReference>
<dbReference type="SUPFAM" id="SSF53850">
    <property type="entry name" value="Periplasmic binding protein-like II"/>
    <property type="match status" value="1"/>
</dbReference>
<dbReference type="GO" id="GO:0009279">
    <property type="term" value="C:cell outer membrane"/>
    <property type="evidence" value="ECO:0007669"/>
    <property type="project" value="UniProtKB-SubCell"/>
</dbReference>
<dbReference type="EMBL" id="UGHS01000001">
    <property type="protein sequence ID" value="STO92476.1"/>
    <property type="molecule type" value="Genomic_DNA"/>
</dbReference>
<gene>
    <name evidence="8 10" type="primary">mltF</name>
    <name evidence="10" type="ORF">NCTC13335_00301</name>
</gene>
<dbReference type="InterPro" id="IPR000189">
    <property type="entry name" value="Transglyc_AS"/>
</dbReference>
<keyword evidence="11" id="KW-1185">Reference proteome</keyword>
<dbReference type="PANTHER" id="PTHR35936">
    <property type="entry name" value="MEMBRANE-BOUND LYTIC MUREIN TRANSGLYCOSYLASE F"/>
    <property type="match status" value="1"/>
</dbReference>
<dbReference type="Proteomes" id="UP000255264">
    <property type="component" value="Unassembled WGS sequence"/>
</dbReference>
<proteinExistence type="inferred from homology"/>
<dbReference type="GO" id="GO:0008933">
    <property type="term" value="F:peptidoglycan lytic transglycosylase activity"/>
    <property type="evidence" value="ECO:0007669"/>
    <property type="project" value="UniProtKB-UniRule"/>
</dbReference>
<evidence type="ECO:0000256" key="2">
    <source>
        <dbReference type="ARBA" id="ARBA00010333"/>
    </source>
</evidence>
<dbReference type="GO" id="GO:0009253">
    <property type="term" value="P:peptidoglycan catabolic process"/>
    <property type="evidence" value="ECO:0007669"/>
    <property type="project" value="TreeGrafter"/>
</dbReference>
<feature type="active site" evidence="8">
    <location>
        <position position="312"/>
    </location>
</feature>
<keyword evidence="6 8" id="KW-0456">Lyase</keyword>
<dbReference type="InterPro" id="IPR008258">
    <property type="entry name" value="Transglycosylase_SLT_dom_1"/>
</dbReference>
<comment type="catalytic activity">
    <reaction evidence="8">
        <text>Exolytic cleavage of the (1-&gt;4)-beta-glycosidic linkage between N-acetylmuramic acid (MurNAc) and N-acetylglucosamine (GlcNAc) residues in peptidoglycan, from either the reducing or the non-reducing ends of the peptidoglycan chains, with concomitant formation of a 1,6-anhydrobond in the MurNAc residue.</text>
        <dbReference type="EC" id="4.2.2.n1"/>
    </reaction>
</comment>
<comment type="similarity">
    <text evidence="8">In the C-terminal section; belongs to the transglycosylase Slt family.</text>
</comment>
<comment type="function">
    <text evidence="8">Murein-degrading enzyme that degrades murein glycan strands and insoluble, high-molecular weight murein sacculi, with the concomitant formation of a 1,6-anhydromuramoyl product. Lytic transglycosylases (LTs) play an integral role in the metabolism of the peptidoglycan (PG) sacculus. Their lytic action creates space within the PG sacculus to allow for its expansion as well as for the insertion of various structures such as secretion systems and flagella.</text>
</comment>
<dbReference type="NCBIfam" id="NF008112">
    <property type="entry name" value="PRK10859.1"/>
    <property type="match status" value="1"/>
</dbReference>
<dbReference type="GO" id="GO:0016998">
    <property type="term" value="P:cell wall macromolecule catabolic process"/>
    <property type="evidence" value="ECO:0007669"/>
    <property type="project" value="UniProtKB-UniRule"/>
</dbReference>
<sequence length="464" mass="52956">MKGLFLRIIAALALLLWAIDMVFPWQQIARAGENPYATIHERGSLIVGTINNPIYYFIGNDGEAGLEYELAKNFADYLGVRLEIKTLENNDALFKALENHDIDIAAANLLFHGKRAEQFQVGPTYTSASWQLVYRKGNNRPNSLNQLQNPVEIAAGSDLVELLNEAKARNPKLQWQVATNATQEELLIQVAEGKIPYTIANSIDVAAAQQIRPELAVAFDLSDETSVHWYLANNTYNELQAGLLDFMDDALETGLIDRIEEKYFRHLSQFDYVDTKSYLDAVEKVLPQYQPLFEKYQGELDWRLLAAVAYQESHWDPAATSPTGVRGMMMLTKDTADRMKISNRTDPEQSIKAGSEYLHWLLGQMPDTINKEERIWYALAAYNMGLGHILDARRLTKNLGGNPDNWLDVKNNLPLLSEKRHYSNLKYGYARGYEAHQYVENIRRYMNSIVNYHRVQENQNEATQ</sequence>
<keyword evidence="3 8" id="KW-0732">Signal</keyword>
<dbReference type="CDD" id="cd01009">
    <property type="entry name" value="PBP2_YfhD_N"/>
    <property type="match status" value="1"/>
</dbReference>
<comment type="similarity">
    <text evidence="2">Belongs to the bacterial solute-binding protein 3 family.</text>
</comment>
<evidence type="ECO:0000259" key="9">
    <source>
        <dbReference type="SMART" id="SM00062"/>
    </source>
</evidence>
<comment type="similarity">
    <text evidence="8">In the N-terminal section; belongs to the bacterial solute-binding protein 3 family.</text>
</comment>
<evidence type="ECO:0000313" key="11">
    <source>
        <dbReference type="Proteomes" id="UP000255264"/>
    </source>
</evidence>
<accession>A0A377IW18</accession>
<evidence type="ECO:0000256" key="8">
    <source>
        <dbReference type="HAMAP-Rule" id="MF_02016"/>
    </source>
</evidence>
<dbReference type="FunFam" id="1.10.530.10:FF:000003">
    <property type="entry name" value="Membrane-bound lytic murein transglycosylase F"/>
    <property type="match status" value="1"/>
</dbReference>
<dbReference type="PANTHER" id="PTHR35936:SF32">
    <property type="entry name" value="MEMBRANE-BOUND LYTIC MUREIN TRANSGLYCOSYLASE F"/>
    <property type="match status" value="1"/>
</dbReference>
<organism evidence="10 11">
    <name type="scientific">Haemophilus pittmaniae</name>
    <dbReference type="NCBI Taxonomy" id="249188"/>
    <lineage>
        <taxon>Bacteria</taxon>
        <taxon>Pseudomonadati</taxon>
        <taxon>Pseudomonadota</taxon>
        <taxon>Gammaproteobacteria</taxon>
        <taxon>Pasteurellales</taxon>
        <taxon>Pasteurellaceae</taxon>
        <taxon>Haemophilus</taxon>
    </lineage>
</organism>
<name>A0A377IW18_9PAST</name>
<dbReference type="HAMAP" id="MF_02016">
    <property type="entry name" value="MltF"/>
    <property type="match status" value="1"/>
</dbReference>
<keyword evidence="5 8" id="KW-0998">Cell outer membrane</keyword>
<dbReference type="Pfam" id="PF00497">
    <property type="entry name" value="SBP_bac_3"/>
    <property type="match status" value="1"/>
</dbReference>
<comment type="subcellular location">
    <subcellularLocation>
        <location evidence="8">Cell outer membrane</location>
        <topology evidence="8">Peripheral membrane protein</topology>
    </subcellularLocation>
    <text evidence="8">Attached to the inner leaflet of the outer membrane.</text>
</comment>
<dbReference type="InterPro" id="IPR023703">
    <property type="entry name" value="MltF"/>
</dbReference>
<dbReference type="EC" id="4.2.2.n1" evidence="8"/>
<dbReference type="InterPro" id="IPR023346">
    <property type="entry name" value="Lysozyme-like_dom_sf"/>
</dbReference>
<feature type="region of interest" description="LT domain" evidence="8">
    <location>
        <begin position="268"/>
        <end position="464"/>
    </location>
</feature>
<reference evidence="10 11" key="1">
    <citation type="submission" date="2018-06" db="EMBL/GenBank/DDBJ databases">
        <authorList>
            <consortium name="Pathogen Informatics"/>
            <person name="Doyle S."/>
        </authorList>
    </citation>
    <scope>NUCLEOTIDE SEQUENCE [LARGE SCALE GENOMIC DNA]</scope>
    <source>
        <strain evidence="10 11">NCTC13335</strain>
    </source>
</reference>
<keyword evidence="7 8" id="KW-0961">Cell wall biogenesis/degradation</keyword>
<dbReference type="OrthoDB" id="9815002at2"/>
<evidence type="ECO:0000313" key="10">
    <source>
        <dbReference type="EMBL" id="STO92476.1"/>
    </source>
</evidence>
<dbReference type="GO" id="GO:0071555">
    <property type="term" value="P:cell wall organization"/>
    <property type="evidence" value="ECO:0007669"/>
    <property type="project" value="UniProtKB-KW"/>
</dbReference>
<evidence type="ECO:0000256" key="6">
    <source>
        <dbReference type="ARBA" id="ARBA00023239"/>
    </source>
</evidence>
<dbReference type="SUPFAM" id="SSF53955">
    <property type="entry name" value="Lysozyme-like"/>
    <property type="match status" value="1"/>
</dbReference>
<evidence type="ECO:0000256" key="4">
    <source>
        <dbReference type="ARBA" id="ARBA00023136"/>
    </source>
</evidence>
<dbReference type="RefSeq" id="WP_115002600.1">
    <property type="nucleotide sequence ID" value="NZ_UGHS01000001.1"/>
</dbReference>
<comment type="domain">
    <text evidence="8">The N-terminal domain does not have lytic activity and probably modulates enzymatic activity. The C-terminal domain is the catalytic active domain.</text>
</comment>